<evidence type="ECO:0000256" key="3">
    <source>
        <dbReference type="ARBA" id="ARBA00022737"/>
    </source>
</evidence>
<keyword evidence="3" id="KW-0677">Repeat</keyword>
<dbReference type="EMBL" id="OU963863">
    <property type="protein sequence ID" value="CAH0384560.1"/>
    <property type="molecule type" value="Genomic_DNA"/>
</dbReference>
<sequence>MAMSDSRTLFIQQSPQLEPFQLTSVKKSNLIKHEYEDSMRNDMRNDPNAIYRYILGQPFDMLGHHNYHPTSAVSMPVGREEVVSHHTTSHEEVEVEVDVCTDFYATQSPHQVEEISPKKPVKKKNSRQYRCKVCFKTFNQLVNLVTHERIHTGERPFRCEICLKTFTQQPNLWKHIRTHTGERPYRCETCNKGFTQQANLVKHIRIHTGEKPYVCRVCNKAFTQQANLNKHIRLHTGERPFHCRLCAKTFTQQSNLERHERTHSGAKPFSCKVCWKSFAQNVNLLKHEATHGHMKQLLNGELNKDANDFLLVQQDPLALPTMQVQANMAEVKAPEEFPSASFSCEQSCPKDHEQHERKCGIPVILCTKTGKILRRVETP</sequence>
<feature type="domain" description="C2H2-type" evidence="11">
    <location>
        <begin position="213"/>
        <end position="240"/>
    </location>
</feature>
<evidence type="ECO:0000256" key="10">
    <source>
        <dbReference type="PROSITE-ProRule" id="PRU00042"/>
    </source>
</evidence>
<dbReference type="FunFam" id="3.30.160.60:FF:002716">
    <property type="entry name" value="Zinc finger protein 212"/>
    <property type="match status" value="1"/>
</dbReference>
<organism evidence="12 13">
    <name type="scientific">Bemisia tabaci</name>
    <name type="common">Sweetpotato whitefly</name>
    <name type="synonym">Aleurodes tabaci</name>
    <dbReference type="NCBI Taxonomy" id="7038"/>
    <lineage>
        <taxon>Eukaryota</taxon>
        <taxon>Metazoa</taxon>
        <taxon>Ecdysozoa</taxon>
        <taxon>Arthropoda</taxon>
        <taxon>Hexapoda</taxon>
        <taxon>Insecta</taxon>
        <taxon>Pterygota</taxon>
        <taxon>Neoptera</taxon>
        <taxon>Paraneoptera</taxon>
        <taxon>Hemiptera</taxon>
        <taxon>Sternorrhyncha</taxon>
        <taxon>Aleyrodoidea</taxon>
        <taxon>Aleyrodidae</taxon>
        <taxon>Aleyrodinae</taxon>
        <taxon>Bemisia</taxon>
    </lineage>
</organism>
<dbReference type="GO" id="GO:0032502">
    <property type="term" value="P:developmental process"/>
    <property type="evidence" value="ECO:0007669"/>
    <property type="project" value="UniProtKB-ARBA"/>
</dbReference>
<reference evidence="12" key="1">
    <citation type="submission" date="2021-12" db="EMBL/GenBank/DDBJ databases">
        <authorList>
            <person name="King R."/>
        </authorList>
    </citation>
    <scope>NUCLEOTIDE SEQUENCE</scope>
</reference>
<feature type="domain" description="C2H2-type" evidence="11">
    <location>
        <begin position="269"/>
        <end position="296"/>
    </location>
</feature>
<dbReference type="GO" id="GO:0000977">
    <property type="term" value="F:RNA polymerase II transcription regulatory region sequence-specific DNA binding"/>
    <property type="evidence" value="ECO:0007669"/>
    <property type="project" value="TreeGrafter"/>
</dbReference>
<evidence type="ECO:0000256" key="4">
    <source>
        <dbReference type="ARBA" id="ARBA00022771"/>
    </source>
</evidence>
<keyword evidence="13" id="KW-1185">Reference proteome</keyword>
<evidence type="ECO:0000256" key="5">
    <source>
        <dbReference type="ARBA" id="ARBA00022833"/>
    </source>
</evidence>
<evidence type="ECO:0000256" key="8">
    <source>
        <dbReference type="ARBA" id="ARBA00023163"/>
    </source>
</evidence>
<keyword evidence="2" id="KW-0479">Metal-binding</keyword>
<dbReference type="PANTHER" id="PTHR14196:SF12">
    <property type="entry name" value="ZINC FINGER PROTEIN 208-LIKE"/>
    <property type="match status" value="1"/>
</dbReference>
<keyword evidence="7" id="KW-0238">DNA-binding</keyword>
<keyword evidence="6" id="KW-0805">Transcription regulation</keyword>
<evidence type="ECO:0000256" key="6">
    <source>
        <dbReference type="ARBA" id="ARBA00023015"/>
    </source>
</evidence>
<dbReference type="AlphaFoldDB" id="A0A9P0A5L7"/>
<dbReference type="SMART" id="SM00355">
    <property type="entry name" value="ZnF_C2H2"/>
    <property type="match status" value="6"/>
</dbReference>
<feature type="domain" description="C2H2-type" evidence="11">
    <location>
        <begin position="185"/>
        <end position="212"/>
    </location>
</feature>
<dbReference type="InterPro" id="IPR036236">
    <property type="entry name" value="Znf_C2H2_sf"/>
</dbReference>
<gene>
    <name evidence="12" type="ORF">BEMITA_LOCUS3871</name>
</gene>
<proteinExistence type="predicted"/>
<dbReference type="OrthoDB" id="6622735at2759"/>
<dbReference type="PROSITE" id="PS50157">
    <property type="entry name" value="ZINC_FINGER_C2H2_2"/>
    <property type="match status" value="6"/>
</dbReference>
<keyword evidence="5" id="KW-0862">Zinc</keyword>
<dbReference type="FunFam" id="3.30.160.60:FF:001289">
    <property type="entry name" value="Zinc finger protein 574"/>
    <property type="match status" value="1"/>
</dbReference>
<evidence type="ECO:0000313" key="13">
    <source>
        <dbReference type="Proteomes" id="UP001152759"/>
    </source>
</evidence>
<dbReference type="PROSITE" id="PS00028">
    <property type="entry name" value="ZINC_FINGER_C2H2_1"/>
    <property type="match status" value="6"/>
</dbReference>
<dbReference type="GO" id="GO:0005634">
    <property type="term" value="C:nucleus"/>
    <property type="evidence" value="ECO:0007669"/>
    <property type="project" value="UniProtKB-SubCell"/>
</dbReference>
<dbReference type="GO" id="GO:0000981">
    <property type="term" value="F:DNA-binding transcription factor activity, RNA polymerase II-specific"/>
    <property type="evidence" value="ECO:0007669"/>
    <property type="project" value="TreeGrafter"/>
</dbReference>
<keyword evidence="4 10" id="KW-0863">Zinc-finger</keyword>
<evidence type="ECO:0000259" key="11">
    <source>
        <dbReference type="PROSITE" id="PS50157"/>
    </source>
</evidence>
<dbReference type="FunFam" id="3.30.160.60:FF:000202">
    <property type="entry name" value="Zinc finger protein 574"/>
    <property type="match status" value="1"/>
</dbReference>
<feature type="domain" description="C2H2-type" evidence="11">
    <location>
        <begin position="241"/>
        <end position="268"/>
    </location>
</feature>
<feature type="domain" description="C2H2-type" evidence="11">
    <location>
        <begin position="157"/>
        <end position="184"/>
    </location>
</feature>
<dbReference type="InterPro" id="IPR013087">
    <property type="entry name" value="Znf_C2H2_type"/>
</dbReference>
<accession>A0A9P0A5L7</accession>
<dbReference type="SUPFAM" id="SSF57667">
    <property type="entry name" value="beta-beta-alpha zinc fingers"/>
    <property type="match status" value="3"/>
</dbReference>
<dbReference type="FunFam" id="3.30.160.60:FF:001498">
    <property type="entry name" value="Zinc finger protein 404"/>
    <property type="match status" value="1"/>
</dbReference>
<feature type="domain" description="C2H2-type" evidence="11">
    <location>
        <begin position="129"/>
        <end position="156"/>
    </location>
</feature>
<comment type="subcellular location">
    <subcellularLocation>
        <location evidence="1">Nucleus</location>
    </subcellularLocation>
</comment>
<evidence type="ECO:0000256" key="9">
    <source>
        <dbReference type="ARBA" id="ARBA00023242"/>
    </source>
</evidence>
<dbReference type="GO" id="GO:0008270">
    <property type="term" value="F:zinc ion binding"/>
    <property type="evidence" value="ECO:0007669"/>
    <property type="project" value="UniProtKB-KW"/>
</dbReference>
<evidence type="ECO:0000313" key="12">
    <source>
        <dbReference type="EMBL" id="CAH0384560.1"/>
    </source>
</evidence>
<name>A0A9P0A5L7_BEMTA</name>
<dbReference type="FunFam" id="3.30.160.60:FF:000848">
    <property type="entry name" value="Zinc finger protein 35"/>
    <property type="match status" value="1"/>
</dbReference>
<dbReference type="Proteomes" id="UP001152759">
    <property type="component" value="Chromosome 2"/>
</dbReference>
<dbReference type="KEGG" id="btab:109032487"/>
<dbReference type="FunFam" id="3.30.160.60:FF:000450">
    <property type="entry name" value="PR domain zinc finger protein 14"/>
    <property type="match status" value="1"/>
</dbReference>
<dbReference type="Pfam" id="PF00096">
    <property type="entry name" value="zf-C2H2"/>
    <property type="match status" value="6"/>
</dbReference>
<evidence type="ECO:0000256" key="2">
    <source>
        <dbReference type="ARBA" id="ARBA00022723"/>
    </source>
</evidence>
<dbReference type="Gene3D" id="3.30.160.60">
    <property type="entry name" value="Classic Zinc Finger"/>
    <property type="match status" value="6"/>
</dbReference>
<keyword evidence="8" id="KW-0804">Transcription</keyword>
<dbReference type="PANTHER" id="PTHR14196">
    <property type="entry name" value="ODD-SKIPPED - RELATED"/>
    <property type="match status" value="1"/>
</dbReference>
<evidence type="ECO:0000256" key="7">
    <source>
        <dbReference type="ARBA" id="ARBA00023125"/>
    </source>
</evidence>
<evidence type="ECO:0000256" key="1">
    <source>
        <dbReference type="ARBA" id="ARBA00004123"/>
    </source>
</evidence>
<dbReference type="InterPro" id="IPR050717">
    <property type="entry name" value="C2H2-ZF_Transcription_Reg"/>
</dbReference>
<keyword evidence="9" id="KW-0539">Nucleus</keyword>
<protein>
    <recommendedName>
        <fullName evidence="11">C2H2-type domain-containing protein</fullName>
    </recommendedName>
</protein>